<dbReference type="InterPro" id="IPR000700">
    <property type="entry name" value="PAS-assoc_C"/>
</dbReference>
<dbReference type="EMBL" id="CP022187">
    <property type="protein sequence ID" value="AWI74789.1"/>
    <property type="molecule type" value="Genomic_DNA"/>
</dbReference>
<dbReference type="CDD" id="cd01949">
    <property type="entry name" value="GGDEF"/>
    <property type="match status" value="1"/>
</dbReference>
<dbReference type="SMART" id="SM00086">
    <property type="entry name" value="PAC"/>
    <property type="match status" value="1"/>
</dbReference>
<feature type="domain" description="GGDEF" evidence="4">
    <location>
        <begin position="541"/>
        <end position="674"/>
    </location>
</feature>
<dbReference type="Pfam" id="PF14827">
    <property type="entry name" value="dCache_3"/>
    <property type="match status" value="1"/>
</dbReference>
<dbReference type="Gene3D" id="3.30.450.20">
    <property type="entry name" value="PAS domain"/>
    <property type="match status" value="1"/>
</dbReference>
<dbReference type="InterPro" id="IPR000014">
    <property type="entry name" value="PAS"/>
</dbReference>
<evidence type="ECO:0008006" key="7">
    <source>
        <dbReference type="Google" id="ProtNLM"/>
    </source>
</evidence>
<dbReference type="PANTHER" id="PTHR46663">
    <property type="entry name" value="DIGUANYLATE CYCLASE DGCT-RELATED"/>
    <property type="match status" value="1"/>
</dbReference>
<evidence type="ECO:0000313" key="6">
    <source>
        <dbReference type="Proteomes" id="UP000244930"/>
    </source>
</evidence>
<dbReference type="InterPro" id="IPR029787">
    <property type="entry name" value="Nucleotide_cyclase"/>
</dbReference>
<evidence type="ECO:0000259" key="4">
    <source>
        <dbReference type="PROSITE" id="PS50887"/>
    </source>
</evidence>
<dbReference type="NCBIfam" id="TIGR00229">
    <property type="entry name" value="sensory_box"/>
    <property type="match status" value="1"/>
</dbReference>
<dbReference type="SMART" id="SM00091">
    <property type="entry name" value="PAS"/>
    <property type="match status" value="1"/>
</dbReference>
<feature type="domain" description="PAC" evidence="3">
    <location>
        <begin position="458"/>
        <end position="509"/>
    </location>
</feature>
<keyword evidence="6" id="KW-1185">Reference proteome</keyword>
<dbReference type="InterPro" id="IPR000160">
    <property type="entry name" value="GGDEF_dom"/>
</dbReference>
<gene>
    <name evidence="5" type="ORF">CEW83_05800</name>
</gene>
<feature type="domain" description="PAS" evidence="2">
    <location>
        <begin position="387"/>
        <end position="432"/>
    </location>
</feature>
<dbReference type="SUPFAM" id="SSF55073">
    <property type="entry name" value="Nucleotide cyclase"/>
    <property type="match status" value="1"/>
</dbReference>
<dbReference type="SMART" id="SM00267">
    <property type="entry name" value="GGDEF"/>
    <property type="match status" value="1"/>
</dbReference>
<dbReference type="GO" id="GO:0003824">
    <property type="term" value="F:catalytic activity"/>
    <property type="evidence" value="ECO:0007669"/>
    <property type="project" value="UniProtKB-ARBA"/>
</dbReference>
<dbReference type="PANTHER" id="PTHR46663:SF4">
    <property type="entry name" value="DIGUANYLATE CYCLASE DGCT-RELATED"/>
    <property type="match status" value="1"/>
</dbReference>
<reference evidence="5 6" key="1">
    <citation type="submission" date="2017-06" db="EMBL/GenBank/DDBJ databases">
        <title>Azoarcus.</title>
        <authorList>
            <person name="Woo J.-H."/>
            <person name="Kim H.-S."/>
        </authorList>
    </citation>
    <scope>NUCLEOTIDE SEQUENCE [LARGE SCALE GENOMIC DNA]</scope>
    <source>
        <strain evidence="5 6">TSPY31</strain>
    </source>
</reference>
<dbReference type="Pfam" id="PF13426">
    <property type="entry name" value="PAS_9"/>
    <property type="match status" value="1"/>
</dbReference>
<evidence type="ECO:0000259" key="2">
    <source>
        <dbReference type="PROSITE" id="PS50112"/>
    </source>
</evidence>
<sequence>MQYKLVVLIASTALAALFAGGAMLSLQQHDDRLKLQLETQAARMQSIYEVSMDELEHEARALAYNMAADPEIARILGDANHLLRAGGESNEARAVELRAALTAKLDLQWQDMHRMFDLRQLQFLLTPDLRSFLRLHAPERYGDSLMELRPMMRSIQNDRIPRSGFEIGRAFAGIRGGAPVIRPYAHRHEALADAPQAGQTGEHVGTLEVGIGLDGLHKRLSEKLGIGVAVLLNPERVTQAMWSHYQPATRAPERSNCCFLLSASRPEAEAWLAAGLIERGKTEAESRLQTWDRKQYQVIRFPLFDFVGKQNPARPPAGSILIWRNAETELAAHTKARSITLRNAFAGYALVQLIVLLLLNLSRREWKRQLDLQTAAISRLSQQNALLLNTAGEGIYGVDPNGVTSFINPAALTMLGYTAAQVIGENQHRLFHHHYADGSPYPDEACPVFQTLLDGKRRSCEDWFIRADGTAFPVAVTVAPIDDGNQRDGAVVVFRDISELKEQREALEQLATTDPLTGASNRRQFLERLDNELSRLKRKGGTASILMADLDHFKNVNDTHGHAAGDAVLKHFVDIVRQTLRKTDVIGRLGGEEFAILLPGDGIEGARELAERLCEAVKNSPSRFERTLIPISVSIGVASLNTRDGSAEASLQRADKALYDAKHAGRDQVRIHTPGQAGAGLTAPEGAP</sequence>
<dbReference type="Gene3D" id="3.30.70.270">
    <property type="match status" value="1"/>
</dbReference>
<dbReference type="RefSeq" id="WP_108948497.1">
    <property type="nucleotide sequence ID" value="NZ_CP022187.1"/>
</dbReference>
<dbReference type="AlphaFoldDB" id="A0A2U8GME5"/>
<dbReference type="PROSITE" id="PS50113">
    <property type="entry name" value="PAC"/>
    <property type="match status" value="1"/>
</dbReference>
<dbReference type="InterPro" id="IPR052163">
    <property type="entry name" value="DGC-Regulatory_Protein"/>
</dbReference>
<dbReference type="PROSITE" id="PS50887">
    <property type="entry name" value="GGDEF"/>
    <property type="match status" value="1"/>
</dbReference>
<evidence type="ECO:0000259" key="3">
    <source>
        <dbReference type="PROSITE" id="PS50113"/>
    </source>
</evidence>
<dbReference type="CDD" id="cd00130">
    <property type="entry name" value="PAS"/>
    <property type="match status" value="1"/>
</dbReference>
<dbReference type="SUPFAM" id="SSF55785">
    <property type="entry name" value="PYP-like sensor domain (PAS domain)"/>
    <property type="match status" value="1"/>
</dbReference>
<dbReference type="InterPro" id="IPR029150">
    <property type="entry name" value="dCache_3"/>
</dbReference>
<feature type="region of interest" description="Disordered" evidence="1">
    <location>
        <begin position="669"/>
        <end position="688"/>
    </location>
</feature>
<protein>
    <recommendedName>
        <fullName evidence="7">Diguanylate cyclase</fullName>
    </recommendedName>
</protein>
<dbReference type="InterPro" id="IPR035965">
    <property type="entry name" value="PAS-like_dom_sf"/>
</dbReference>
<proteinExistence type="predicted"/>
<dbReference type="NCBIfam" id="TIGR00254">
    <property type="entry name" value="GGDEF"/>
    <property type="match status" value="1"/>
</dbReference>
<dbReference type="Proteomes" id="UP000244930">
    <property type="component" value="Chromosome"/>
</dbReference>
<dbReference type="FunFam" id="3.30.70.270:FF:000001">
    <property type="entry name" value="Diguanylate cyclase domain protein"/>
    <property type="match status" value="1"/>
</dbReference>
<dbReference type="InterPro" id="IPR043128">
    <property type="entry name" value="Rev_trsase/Diguanyl_cyclase"/>
</dbReference>
<evidence type="ECO:0000313" key="5">
    <source>
        <dbReference type="EMBL" id="AWI74789.1"/>
    </source>
</evidence>
<evidence type="ECO:0000256" key="1">
    <source>
        <dbReference type="SAM" id="MobiDB-lite"/>
    </source>
</evidence>
<dbReference type="PROSITE" id="PS50112">
    <property type="entry name" value="PAS"/>
    <property type="match status" value="1"/>
</dbReference>
<dbReference type="InterPro" id="IPR001610">
    <property type="entry name" value="PAC"/>
</dbReference>
<organism evidence="5 6">
    <name type="scientific">Parazoarcus communis</name>
    <dbReference type="NCBI Taxonomy" id="41977"/>
    <lineage>
        <taxon>Bacteria</taxon>
        <taxon>Pseudomonadati</taxon>
        <taxon>Pseudomonadota</taxon>
        <taxon>Betaproteobacteria</taxon>
        <taxon>Rhodocyclales</taxon>
        <taxon>Zoogloeaceae</taxon>
        <taxon>Parazoarcus</taxon>
    </lineage>
</organism>
<accession>A0A2U8GME5</accession>
<name>A0A2U8GME5_9RHOO</name>
<dbReference type="KEGG" id="acom:CEW83_05800"/>
<dbReference type="Pfam" id="PF00990">
    <property type="entry name" value="GGDEF"/>
    <property type="match status" value="1"/>
</dbReference>